<keyword evidence="5 7" id="KW-0804">Transcription</keyword>
<keyword evidence="2 7" id="KW-0808">Transferase</keyword>
<dbReference type="InterPro" id="IPR007083">
    <property type="entry name" value="RNA_pol_Rpb1_4"/>
</dbReference>
<keyword evidence="11" id="KW-1185">Reference proteome</keyword>
<dbReference type="Pfam" id="PF04983">
    <property type="entry name" value="RNA_pol_Rpb1_3"/>
    <property type="match status" value="1"/>
</dbReference>
<dbReference type="Gene3D" id="1.10.274.100">
    <property type="entry name" value="RNA polymerase Rpb1, domain 3"/>
    <property type="match status" value="1"/>
</dbReference>
<evidence type="ECO:0000313" key="10">
    <source>
        <dbReference type="EMBL" id="GAA3718914.1"/>
    </source>
</evidence>
<dbReference type="InterPro" id="IPR044893">
    <property type="entry name" value="RNA_pol_Rpb1_clamp_domain"/>
</dbReference>
<dbReference type="Proteomes" id="UP001501479">
    <property type="component" value="Unassembled WGS sequence"/>
</dbReference>
<feature type="binding site" evidence="7">
    <location>
        <position position="85"/>
    </location>
    <ligand>
        <name>Zn(2+)</name>
        <dbReference type="ChEBI" id="CHEBI:29105"/>
        <label>1</label>
    </ligand>
</feature>
<evidence type="ECO:0000259" key="9">
    <source>
        <dbReference type="SMART" id="SM00663"/>
    </source>
</evidence>
<dbReference type="PANTHER" id="PTHR19376">
    <property type="entry name" value="DNA-DIRECTED RNA POLYMERASE"/>
    <property type="match status" value="1"/>
</dbReference>
<dbReference type="InterPro" id="IPR045867">
    <property type="entry name" value="DNA-dir_RpoC_beta_prime"/>
</dbReference>
<feature type="binding site" evidence="7">
    <location>
        <position position="889"/>
    </location>
    <ligand>
        <name>Zn(2+)</name>
        <dbReference type="ChEBI" id="CHEBI:29105"/>
        <label>2</label>
    </ligand>
</feature>
<comment type="similarity">
    <text evidence="7 8">Belongs to the RNA polymerase beta' chain family.</text>
</comment>
<dbReference type="Pfam" id="PF05000">
    <property type="entry name" value="RNA_pol_Rpb1_4"/>
    <property type="match status" value="1"/>
</dbReference>
<dbReference type="RefSeq" id="WP_298720717.1">
    <property type="nucleotide sequence ID" value="NZ_BAABDS010000040.1"/>
</dbReference>
<dbReference type="Pfam" id="PF04997">
    <property type="entry name" value="RNA_pol_Rpb1_1"/>
    <property type="match status" value="1"/>
</dbReference>
<dbReference type="SMART" id="SM00663">
    <property type="entry name" value="RPOLA_N"/>
    <property type="match status" value="1"/>
</dbReference>
<dbReference type="InterPro" id="IPR012754">
    <property type="entry name" value="DNA-dir_RpoC_beta_prime_bact"/>
</dbReference>
<organism evidence="10 11">
    <name type="scientific">Oceanisphaera sediminis</name>
    <dbReference type="NCBI Taxonomy" id="981381"/>
    <lineage>
        <taxon>Bacteria</taxon>
        <taxon>Pseudomonadati</taxon>
        <taxon>Pseudomonadota</taxon>
        <taxon>Gammaproteobacteria</taxon>
        <taxon>Aeromonadales</taxon>
        <taxon>Aeromonadaceae</taxon>
        <taxon>Oceanisphaera</taxon>
    </lineage>
</organism>
<feature type="binding site" evidence="7">
    <location>
        <position position="460"/>
    </location>
    <ligand>
        <name>Mg(2+)</name>
        <dbReference type="ChEBI" id="CHEBI:18420"/>
    </ligand>
</feature>
<dbReference type="InterPro" id="IPR000722">
    <property type="entry name" value="RNA_pol_asu"/>
</dbReference>
<dbReference type="HAMAP" id="MF_01322">
    <property type="entry name" value="RNApol_bact_RpoC"/>
    <property type="match status" value="1"/>
</dbReference>
<name>A0ABP7EHE1_9GAMM</name>
<comment type="subunit">
    <text evidence="7">The RNAP catalytic core consists of 2 alpha, 1 beta, 1 beta' and 1 omega subunit. When a sigma factor is associated with the core the holoenzyme is formed, which can initiate transcription.</text>
</comment>
<comment type="catalytic activity">
    <reaction evidence="6 7 8">
        <text>RNA(n) + a ribonucleoside 5'-triphosphate = RNA(n+1) + diphosphate</text>
        <dbReference type="Rhea" id="RHEA:21248"/>
        <dbReference type="Rhea" id="RHEA-COMP:14527"/>
        <dbReference type="Rhea" id="RHEA-COMP:17342"/>
        <dbReference type="ChEBI" id="CHEBI:33019"/>
        <dbReference type="ChEBI" id="CHEBI:61557"/>
        <dbReference type="ChEBI" id="CHEBI:140395"/>
        <dbReference type="EC" id="2.7.7.6"/>
    </reaction>
</comment>
<dbReference type="EC" id="2.7.7.6" evidence="7"/>
<dbReference type="CDD" id="cd02655">
    <property type="entry name" value="RNAP_beta'_C"/>
    <property type="match status" value="1"/>
</dbReference>
<dbReference type="GO" id="GO:0000428">
    <property type="term" value="C:DNA-directed RNA polymerase complex"/>
    <property type="evidence" value="ECO:0007669"/>
    <property type="project" value="UniProtKB-KW"/>
</dbReference>
<evidence type="ECO:0000256" key="6">
    <source>
        <dbReference type="ARBA" id="ARBA00048552"/>
    </source>
</evidence>
<keyword evidence="1 7" id="KW-0240">DNA-directed RNA polymerase</keyword>
<dbReference type="InterPro" id="IPR007066">
    <property type="entry name" value="RNA_pol_Rpb1_3"/>
</dbReference>
<dbReference type="EMBL" id="BAABDS010000040">
    <property type="protein sequence ID" value="GAA3718914.1"/>
    <property type="molecule type" value="Genomic_DNA"/>
</dbReference>
<feature type="binding site" evidence="7">
    <location>
        <position position="70"/>
    </location>
    <ligand>
        <name>Zn(2+)</name>
        <dbReference type="ChEBI" id="CHEBI:29105"/>
        <label>1</label>
    </ligand>
</feature>
<dbReference type="SUPFAM" id="SSF64484">
    <property type="entry name" value="beta and beta-prime subunits of DNA dependent RNA-polymerase"/>
    <property type="match status" value="1"/>
</dbReference>
<dbReference type="Gene3D" id="2.40.50.100">
    <property type="match status" value="3"/>
</dbReference>
<evidence type="ECO:0000256" key="1">
    <source>
        <dbReference type="ARBA" id="ARBA00022478"/>
    </source>
</evidence>
<dbReference type="InterPro" id="IPR006592">
    <property type="entry name" value="RNA_pol_N"/>
</dbReference>
<feature type="binding site" evidence="7">
    <location>
        <position position="899"/>
    </location>
    <ligand>
        <name>Zn(2+)</name>
        <dbReference type="ChEBI" id="CHEBI:29105"/>
        <label>2</label>
    </ligand>
</feature>
<evidence type="ECO:0000313" key="11">
    <source>
        <dbReference type="Proteomes" id="UP001501479"/>
    </source>
</evidence>
<dbReference type="Gene3D" id="1.10.132.30">
    <property type="match status" value="1"/>
</dbReference>
<reference evidence="11" key="1">
    <citation type="journal article" date="2019" name="Int. J. Syst. Evol. Microbiol.">
        <title>The Global Catalogue of Microorganisms (GCM) 10K type strain sequencing project: providing services to taxonomists for standard genome sequencing and annotation.</title>
        <authorList>
            <consortium name="The Broad Institute Genomics Platform"/>
            <consortium name="The Broad Institute Genome Sequencing Center for Infectious Disease"/>
            <person name="Wu L."/>
            <person name="Ma J."/>
        </authorList>
    </citation>
    <scope>NUCLEOTIDE SEQUENCE [LARGE SCALE GENOMIC DNA]</scope>
    <source>
        <strain evidence="11">JCM 17329</strain>
    </source>
</reference>
<dbReference type="InterPro" id="IPR007081">
    <property type="entry name" value="RNA_pol_Rpb1_5"/>
</dbReference>
<comment type="caution">
    <text evidence="10">The sequence shown here is derived from an EMBL/GenBank/DDBJ whole genome shotgun (WGS) entry which is preliminary data.</text>
</comment>
<sequence>MKDLLKFLKAQNKTEEFDGIKIGLASPDMIRSWSYGEVKKPETINYRTFKPERDGLFCARIFGPVKDYECLCGKYKRLKHRGVICEKCGVEVTQTKVRRERMGHIELASPVAHIWFLKSLPSRIGLLLDMTLRDIERVLYFESFVVIEPGMTNLERSQMLSEEQYLDALEEWGDEFDAKMGAEAVLALLRDIDLESEINTMREELGQTNSETKRKKITKRFKLMEAFFGSGNKPEWMVMTVLPVLPPDLRPLVPLDGGRFATSDLNDLYRRVINRNNRLKRLLDLAAPDIIVRNEKRMLQESVDALLDNGRRGRAITGSNKRPLKSLADMIKGKQGRFRQNLLGKRVDYSGRSVITVGPTLRLHQCGLPKKMALELFKPFIYGKLEARGLATTIKAAKKMVEREEAVVWDILDEVIREHPVLLNRAPTLHRLGIQAFEPVLIEGKAIQLHPLVCAAYNADFDGDQMAVHVPLTIEAQLEARALMMSTNNILSPANGEPIIVPSQDVVLGLYYMTRDKINAKGEGMLLTSAKEAEKVYRAGHAELHARVKVRITDFEKMEGGEVVERTAIRDTTVGRAILSLIVPKGLPFEMIDQAMGKKQISKLLNGCYRRLGLKDSVVFADQLMYTGFHYATLSGVSVGINDMVIPDAKKDIIDEAEAEVTEIQEQFQSGLVTAGERYNKVIDIWASANERVSKAMMENLSKDVVVNRDGEEELQDSFNSIFMMADSGARGSAAQIRQLAGMRGLMAKPDGSIIETPIIANFREGLNVLQYFISTHGARKGLADTALKTANSGYLTRRLVDVAQDLVITTDDCGTYNGLWITSLIEGGDVVEPLRERVLGRVVAEDVIKPGTEDEIMVARNTLLDEKWCDELEENSVDRVKVRSVITCDNDHGVCAHCYGRDLARGHLVNQGEAVGVIAAQSIGEPGTQLTMRTFHIGGAASRAAAENSIQVKNAGTVKLQNAKFVTNADGKTVIVSRSSELNIIDDMGQTRENHKLPYGALLDKADGETVQVGQVVATWDPHTHPIVTEVAGQIKFIDMIDGVTISRQTDELTGLSSIVVMDVNERPSSGKELRPTVKLVDDAGKDVFIPGTDLSALYFLPGRAIVSLEDGAVVNVGDAVARIPQESSGTKDITGGLPRVADLFEARQPKEPAILAEVSGTISFGKETKGKRRLVITPLEGGDAYEEMIPKWRHLNVFEGEKVEKGEVLADGPESPHDILRLRGISPVANYIVNEVQEVYRLQGVKINDKHIETIVRQMLRRAEIMSAGDSDFITNEQAEVVRIRQANRALEAEGKQPVAYRHVLMGITKASLSTESFISAASFQETTRVLTEAAVSGKVDDLRGLKENVIVGRLVPAGTGFAYHQGRHANRNPEQPVIVSADEAEQNLANLLNAAGGNEE</sequence>
<dbReference type="InterPro" id="IPR042102">
    <property type="entry name" value="RNA_pol_Rpb1_3_sf"/>
</dbReference>
<feature type="binding site" evidence="7">
    <location>
        <position position="896"/>
    </location>
    <ligand>
        <name>Zn(2+)</name>
        <dbReference type="ChEBI" id="CHEBI:29105"/>
        <label>2</label>
    </ligand>
</feature>
<dbReference type="Pfam" id="PF00623">
    <property type="entry name" value="RNA_pol_Rpb1_2"/>
    <property type="match status" value="1"/>
</dbReference>
<evidence type="ECO:0000256" key="3">
    <source>
        <dbReference type="ARBA" id="ARBA00022695"/>
    </source>
</evidence>
<dbReference type="Gene3D" id="4.10.860.120">
    <property type="entry name" value="RNA polymerase II, clamp domain"/>
    <property type="match status" value="1"/>
</dbReference>
<comment type="cofactor">
    <cofactor evidence="7">
        <name>Mg(2+)</name>
        <dbReference type="ChEBI" id="CHEBI:18420"/>
    </cofactor>
    <text evidence="7">Binds 1 Mg(2+) ion per subunit.</text>
</comment>
<comment type="function">
    <text evidence="7 8">DNA-dependent RNA polymerase catalyzes the transcription of DNA into RNA using the four ribonucleoside triphosphates as substrates.</text>
</comment>
<dbReference type="PANTHER" id="PTHR19376:SF54">
    <property type="entry name" value="DNA-DIRECTED RNA POLYMERASE SUBUNIT BETA"/>
    <property type="match status" value="1"/>
</dbReference>
<evidence type="ECO:0000256" key="5">
    <source>
        <dbReference type="ARBA" id="ARBA00023163"/>
    </source>
</evidence>
<dbReference type="NCBIfam" id="TIGR02386">
    <property type="entry name" value="rpoC_TIGR"/>
    <property type="match status" value="1"/>
</dbReference>
<evidence type="ECO:0000256" key="4">
    <source>
        <dbReference type="ARBA" id="ARBA00022723"/>
    </source>
</evidence>
<dbReference type="Pfam" id="PF04998">
    <property type="entry name" value="RNA_pol_Rpb1_5"/>
    <property type="match status" value="1"/>
</dbReference>
<feature type="binding site" evidence="7">
    <location>
        <position position="88"/>
    </location>
    <ligand>
        <name>Zn(2+)</name>
        <dbReference type="ChEBI" id="CHEBI:29105"/>
        <label>1</label>
    </ligand>
</feature>
<dbReference type="Gene3D" id="1.10.1790.20">
    <property type="match status" value="1"/>
</dbReference>
<dbReference type="Gene3D" id="1.10.40.90">
    <property type="match status" value="1"/>
</dbReference>
<evidence type="ECO:0000256" key="2">
    <source>
        <dbReference type="ARBA" id="ARBA00022679"/>
    </source>
</evidence>
<keyword evidence="7" id="KW-0460">Magnesium</keyword>
<keyword evidence="4 7" id="KW-0479">Metal-binding</keyword>
<dbReference type="InterPro" id="IPR038120">
    <property type="entry name" value="Rpb1_funnel_sf"/>
</dbReference>
<comment type="cofactor">
    <cofactor evidence="7">
        <name>Zn(2+)</name>
        <dbReference type="ChEBI" id="CHEBI:29105"/>
    </cofactor>
    <text evidence="7">Binds 2 Zn(2+) ions per subunit.</text>
</comment>
<proteinExistence type="inferred from homology"/>
<evidence type="ECO:0000256" key="7">
    <source>
        <dbReference type="HAMAP-Rule" id="MF_01322"/>
    </source>
</evidence>
<dbReference type="CDD" id="cd01609">
    <property type="entry name" value="RNAP_beta'_N"/>
    <property type="match status" value="1"/>
</dbReference>
<feature type="domain" description="RNA polymerase N-terminal" evidence="9">
    <location>
        <begin position="235"/>
        <end position="514"/>
    </location>
</feature>
<keyword evidence="7" id="KW-0862">Zinc</keyword>
<gene>
    <name evidence="7 10" type="primary">rpoC</name>
    <name evidence="10" type="ORF">GCM10022421_28860</name>
</gene>
<feature type="binding site" evidence="7">
    <location>
        <position position="814"/>
    </location>
    <ligand>
        <name>Zn(2+)</name>
        <dbReference type="ChEBI" id="CHEBI:29105"/>
        <label>2</label>
    </ligand>
</feature>
<feature type="binding site" evidence="7">
    <location>
        <position position="462"/>
    </location>
    <ligand>
        <name>Mg(2+)</name>
        <dbReference type="ChEBI" id="CHEBI:18420"/>
    </ligand>
</feature>
<accession>A0ABP7EHE1</accession>
<evidence type="ECO:0000256" key="8">
    <source>
        <dbReference type="RuleBase" id="RU004279"/>
    </source>
</evidence>
<feature type="binding site" evidence="7">
    <location>
        <position position="72"/>
    </location>
    <ligand>
        <name>Zn(2+)</name>
        <dbReference type="ChEBI" id="CHEBI:29105"/>
        <label>1</label>
    </ligand>
</feature>
<feature type="binding site" evidence="7">
    <location>
        <position position="464"/>
    </location>
    <ligand>
        <name>Mg(2+)</name>
        <dbReference type="ChEBI" id="CHEBI:18420"/>
    </ligand>
</feature>
<protein>
    <recommendedName>
        <fullName evidence="7">DNA-directed RNA polymerase subunit beta'</fullName>
        <shortName evidence="7">RNAP subunit beta'</shortName>
        <ecNumber evidence="7">2.7.7.6</ecNumber>
    </recommendedName>
    <alternativeName>
        <fullName evidence="7">RNA polymerase subunit beta'</fullName>
    </alternativeName>
    <alternativeName>
        <fullName evidence="7">Transcriptase subunit beta'</fullName>
    </alternativeName>
</protein>
<keyword evidence="3 7" id="KW-0548">Nucleotidyltransferase</keyword>
<dbReference type="InterPro" id="IPR007080">
    <property type="entry name" value="RNA_pol_Rpb1_1"/>
</dbReference>
<dbReference type="Gene3D" id="1.10.150.390">
    <property type="match status" value="1"/>
</dbReference>
<dbReference type="Gene3D" id="2.40.40.20">
    <property type="match status" value="1"/>
</dbReference>